<reference evidence="4" key="2">
    <citation type="journal article" date="2019" name="Int. J. Syst. Evol. Microbiol.">
        <title>The Global Catalogue of Microorganisms (GCM) 10K type strain sequencing project: providing services to taxonomists for standard genome sequencing and annotation.</title>
        <authorList>
            <consortium name="The Broad Institute Genomics Platform"/>
            <consortium name="The Broad Institute Genome Sequencing Center for Infectious Disease"/>
            <person name="Wu L."/>
            <person name="Ma J."/>
        </authorList>
    </citation>
    <scope>NUCLEOTIDE SEQUENCE [LARGE SCALE GENOMIC DNA]</scope>
    <source>
        <strain evidence="4">NBRC 107715</strain>
    </source>
</reference>
<reference evidence="1 3" key="3">
    <citation type="submission" date="2019-07" db="EMBL/GenBank/DDBJ databases">
        <title>Whole genome shotgun sequence of Methylobacterium oxalidis NBRC 107715.</title>
        <authorList>
            <person name="Hosoyama A."/>
            <person name="Uohara A."/>
            <person name="Ohji S."/>
            <person name="Ichikawa N."/>
        </authorList>
    </citation>
    <scope>NUCLEOTIDE SEQUENCE [LARGE SCALE GENOMIC DNA]</scope>
    <source>
        <strain evidence="1 3">NBRC 107715</strain>
    </source>
</reference>
<reference evidence="2" key="1">
    <citation type="journal article" date="2014" name="Int. J. Syst. Evol. Microbiol.">
        <title>Complete genome of a new Firmicutes species belonging to the dominant human colonic microbiota ('Ruminococcus bicirculans') reveals two chromosomes and a selective capacity to utilize plant glucans.</title>
        <authorList>
            <consortium name="NISC Comparative Sequencing Program"/>
            <person name="Wegmann U."/>
            <person name="Louis P."/>
            <person name="Goesmann A."/>
            <person name="Henrissat B."/>
            <person name="Duncan S.H."/>
            <person name="Flint H.J."/>
        </authorList>
    </citation>
    <scope>NUCLEOTIDE SEQUENCE</scope>
    <source>
        <strain evidence="2">NBRC 107715</strain>
    </source>
</reference>
<proteinExistence type="predicted"/>
<accession>A0A512IZS7</accession>
<evidence type="ECO:0000313" key="4">
    <source>
        <dbReference type="Proteomes" id="UP001156856"/>
    </source>
</evidence>
<name>A0A512IZS7_9HYPH</name>
<gene>
    <name evidence="2" type="ORF">GCM10007888_57720</name>
    <name evidence="1" type="ORF">MOX02_11670</name>
</gene>
<dbReference type="AlphaFoldDB" id="A0A512IZS7"/>
<evidence type="ECO:0000313" key="1">
    <source>
        <dbReference type="EMBL" id="GEP03129.1"/>
    </source>
</evidence>
<dbReference type="Proteomes" id="UP000321960">
    <property type="component" value="Unassembled WGS sequence"/>
</dbReference>
<organism evidence="1 3">
    <name type="scientific">Methylobacterium oxalidis</name>
    <dbReference type="NCBI Taxonomy" id="944322"/>
    <lineage>
        <taxon>Bacteria</taxon>
        <taxon>Pseudomonadati</taxon>
        <taxon>Pseudomonadota</taxon>
        <taxon>Alphaproteobacteria</taxon>
        <taxon>Hyphomicrobiales</taxon>
        <taxon>Methylobacteriaceae</taxon>
        <taxon>Methylobacterium</taxon>
    </lineage>
</organism>
<comment type="caution">
    <text evidence="1">The sequence shown here is derived from an EMBL/GenBank/DDBJ whole genome shotgun (WGS) entry which is preliminary data.</text>
</comment>
<dbReference type="EMBL" id="BJZU01000017">
    <property type="protein sequence ID" value="GEP03129.1"/>
    <property type="molecule type" value="Genomic_DNA"/>
</dbReference>
<sequence>MPLDTSCPMMVRLAALLEDEQLLRGDPKRDDLFFAISALLAEALQSGAEERTLKAIRAALAIADLSFLPRSAAECGSS</sequence>
<dbReference type="EMBL" id="BSPK01000112">
    <property type="protein sequence ID" value="GLS67388.1"/>
    <property type="molecule type" value="Genomic_DNA"/>
</dbReference>
<dbReference type="OrthoDB" id="7998641at2"/>
<protein>
    <submittedName>
        <fullName evidence="1">Uncharacterized protein</fullName>
    </submittedName>
</protein>
<reference evidence="2" key="4">
    <citation type="submission" date="2023-01" db="EMBL/GenBank/DDBJ databases">
        <title>Draft genome sequence of Methylobacterium oxalidis strain NBRC 107715.</title>
        <authorList>
            <person name="Sun Q."/>
            <person name="Mori K."/>
        </authorList>
    </citation>
    <scope>NUCLEOTIDE SEQUENCE</scope>
    <source>
        <strain evidence="2">NBRC 107715</strain>
    </source>
</reference>
<dbReference type="Proteomes" id="UP001156856">
    <property type="component" value="Unassembled WGS sequence"/>
</dbReference>
<keyword evidence="4" id="KW-1185">Reference proteome</keyword>
<dbReference type="RefSeq" id="WP_147024857.1">
    <property type="nucleotide sequence ID" value="NZ_BJZU01000017.1"/>
</dbReference>
<evidence type="ECO:0000313" key="2">
    <source>
        <dbReference type="EMBL" id="GLS67388.1"/>
    </source>
</evidence>
<evidence type="ECO:0000313" key="3">
    <source>
        <dbReference type="Proteomes" id="UP000321960"/>
    </source>
</evidence>